<dbReference type="Proteomes" id="UP000612680">
    <property type="component" value="Chromosome"/>
</dbReference>
<evidence type="ECO:0000313" key="2">
    <source>
        <dbReference type="EMBL" id="QRR04072.1"/>
    </source>
</evidence>
<organism evidence="2 3">
    <name type="scientific">Dyadobacter sandarakinus</name>
    <dbReference type="NCBI Taxonomy" id="2747268"/>
    <lineage>
        <taxon>Bacteria</taxon>
        <taxon>Pseudomonadati</taxon>
        <taxon>Bacteroidota</taxon>
        <taxon>Cytophagia</taxon>
        <taxon>Cytophagales</taxon>
        <taxon>Spirosomataceae</taxon>
        <taxon>Dyadobacter</taxon>
    </lineage>
</organism>
<name>A0ABX7IEV8_9BACT</name>
<reference evidence="2 3" key="1">
    <citation type="submission" date="2020-06" db="EMBL/GenBank/DDBJ databases">
        <title>Dyadobacter sandarakinus sp. nov., isolated from the soil of the Arctic Yellow River Station.</title>
        <authorList>
            <person name="Zhang Y."/>
            <person name="Peng F."/>
        </authorList>
    </citation>
    <scope>NUCLEOTIDE SEQUENCE [LARGE SCALE GENOMIC DNA]</scope>
    <source>
        <strain evidence="2 3">Q3-56</strain>
    </source>
</reference>
<protein>
    <submittedName>
        <fullName evidence="2">Lipocalin/fatty-acid binding family protein</fullName>
    </submittedName>
</protein>
<sequence length="82" mass="9430">MKQWIESRGGKPSTVKGTGKKGDEAGILRVDFPGYSGEDKLEEIEWDEFFEKFEASELEFLYQDKTADGKESRFNKFVARSK</sequence>
<proteinExistence type="predicted"/>
<keyword evidence="3" id="KW-1185">Reference proteome</keyword>
<feature type="region of interest" description="Disordered" evidence="1">
    <location>
        <begin position="1"/>
        <end position="24"/>
    </location>
</feature>
<dbReference type="EMBL" id="CP056775">
    <property type="protein sequence ID" value="QRR04072.1"/>
    <property type="molecule type" value="Genomic_DNA"/>
</dbReference>
<gene>
    <name evidence="2" type="ORF">HWI92_06250</name>
</gene>
<accession>A0ABX7IEV8</accession>
<evidence type="ECO:0000256" key="1">
    <source>
        <dbReference type="SAM" id="MobiDB-lite"/>
    </source>
</evidence>
<evidence type="ECO:0000313" key="3">
    <source>
        <dbReference type="Proteomes" id="UP000612680"/>
    </source>
</evidence>